<dbReference type="EMBL" id="CP001734">
    <property type="protein sequence ID" value="ACV67369.1"/>
    <property type="molecule type" value="Genomic_DNA"/>
</dbReference>
<feature type="compositionally biased region" description="Basic and acidic residues" evidence="1">
    <location>
        <begin position="207"/>
        <end position="216"/>
    </location>
</feature>
<keyword evidence="3" id="KW-1185">Reference proteome</keyword>
<feature type="region of interest" description="Disordered" evidence="1">
    <location>
        <begin position="207"/>
        <end position="229"/>
    </location>
</feature>
<gene>
    <name evidence="2" type="ordered locus">Dret_0067</name>
</gene>
<dbReference type="STRING" id="485915.Dret_0067"/>
<name>C8WZ94_DESRD</name>
<reference evidence="2 3" key="2">
    <citation type="journal article" date="2010" name="Stand. Genomic Sci.">
        <title>Complete genome sequence of Desulfohalobium retbaense type strain (HR(100)).</title>
        <authorList>
            <person name="Spring S."/>
            <person name="Nolan M."/>
            <person name="Lapidus A."/>
            <person name="Glavina Del Rio T."/>
            <person name="Copeland A."/>
            <person name="Tice H."/>
            <person name="Cheng J.F."/>
            <person name="Lucas S."/>
            <person name="Land M."/>
            <person name="Chen F."/>
            <person name="Bruce D."/>
            <person name="Goodwin L."/>
            <person name="Pitluck S."/>
            <person name="Ivanova N."/>
            <person name="Mavromatis K."/>
            <person name="Mikhailova N."/>
            <person name="Pati A."/>
            <person name="Chen A."/>
            <person name="Palaniappan K."/>
            <person name="Hauser L."/>
            <person name="Chang Y.J."/>
            <person name="Jeffries C.D."/>
            <person name="Munk C."/>
            <person name="Kiss H."/>
            <person name="Chain P."/>
            <person name="Han C."/>
            <person name="Brettin T."/>
            <person name="Detter J.C."/>
            <person name="Schuler E."/>
            <person name="Goker M."/>
            <person name="Rohde M."/>
            <person name="Bristow J."/>
            <person name="Eisen J.A."/>
            <person name="Markowitz V."/>
            <person name="Hugenholtz P."/>
            <person name="Kyrpides N.C."/>
            <person name="Klenk H.P."/>
        </authorList>
    </citation>
    <scope>NUCLEOTIDE SEQUENCE [LARGE SCALE GENOMIC DNA]</scope>
    <source>
        <strain evidence="2 3">DSM 5692</strain>
    </source>
</reference>
<organism evidence="2 3">
    <name type="scientific">Desulfohalobium retbaense (strain ATCC 49708 / DSM 5692 / JCM 16813 / HR100)</name>
    <dbReference type="NCBI Taxonomy" id="485915"/>
    <lineage>
        <taxon>Bacteria</taxon>
        <taxon>Pseudomonadati</taxon>
        <taxon>Thermodesulfobacteriota</taxon>
        <taxon>Desulfovibrionia</taxon>
        <taxon>Desulfovibrionales</taxon>
        <taxon>Desulfohalobiaceae</taxon>
        <taxon>Desulfohalobium</taxon>
    </lineage>
</organism>
<dbReference type="Proteomes" id="UP000001052">
    <property type="component" value="Chromosome"/>
</dbReference>
<sequence>MQIRVPSRTNALAFASSNSPIPQSFNSQIFLAPSRLRDLRASPPGREASLVLRTARRWPGSSFRSRRRLPSSVHRPLSSAASNSSMPQFFNPSIFLHTSRIFASLRGPKSISIPIPISIAMNQRSVICPPSIDFILPLPRPLTGHHFVPTMPNTEAKVLCASVPAKIRIPDREPSQHLDTLLVDGRHLSGSFWFHREILPKEKAFTPHQTRQEVEHGCTVPRRTSRKGD</sequence>
<dbReference type="AlphaFoldDB" id="C8WZ94"/>
<dbReference type="HOGENOM" id="CLU_1208193_0_0_7"/>
<evidence type="ECO:0000313" key="3">
    <source>
        <dbReference type="Proteomes" id="UP000001052"/>
    </source>
</evidence>
<evidence type="ECO:0000313" key="2">
    <source>
        <dbReference type="EMBL" id="ACV67369.1"/>
    </source>
</evidence>
<protein>
    <submittedName>
        <fullName evidence="2">Uncharacterized protein</fullName>
    </submittedName>
</protein>
<feature type="region of interest" description="Disordered" evidence="1">
    <location>
        <begin position="62"/>
        <end position="83"/>
    </location>
</feature>
<reference evidence="3" key="1">
    <citation type="submission" date="2009-09" db="EMBL/GenBank/DDBJ databases">
        <title>The complete chromosome of Desulfohalobium retbaense DSM 5692.</title>
        <authorList>
            <consortium name="US DOE Joint Genome Institute (JGI-PGF)"/>
            <person name="Lucas S."/>
            <person name="Copeland A."/>
            <person name="Lapidus A."/>
            <person name="Glavina del Rio T."/>
            <person name="Dalin E."/>
            <person name="Tice H."/>
            <person name="Bruce D."/>
            <person name="Goodwin L."/>
            <person name="Pitluck S."/>
            <person name="Kyrpides N."/>
            <person name="Mavromatis K."/>
            <person name="Ivanova N."/>
            <person name="Mikhailova N."/>
            <person name="Munk A.C."/>
            <person name="Brettin T."/>
            <person name="Detter J.C."/>
            <person name="Han C."/>
            <person name="Tapia R."/>
            <person name="Larimer F."/>
            <person name="Land M."/>
            <person name="Hauser L."/>
            <person name="Markowitz V."/>
            <person name="Cheng J.-F."/>
            <person name="Hugenholtz P."/>
            <person name="Woyke T."/>
            <person name="Wu D."/>
            <person name="Spring S."/>
            <person name="Klenk H.-P."/>
            <person name="Eisen J.A."/>
        </authorList>
    </citation>
    <scope>NUCLEOTIDE SEQUENCE [LARGE SCALE GENOMIC DNA]</scope>
    <source>
        <strain evidence="3">DSM 5692</strain>
    </source>
</reference>
<accession>C8WZ94</accession>
<evidence type="ECO:0000256" key="1">
    <source>
        <dbReference type="SAM" id="MobiDB-lite"/>
    </source>
</evidence>
<dbReference type="KEGG" id="drt:Dret_0067"/>
<proteinExistence type="predicted"/>